<evidence type="ECO:0000313" key="1">
    <source>
        <dbReference type="EMBL" id="PSV00923.1"/>
    </source>
</evidence>
<dbReference type="AlphaFoldDB" id="A0A2T3KM98"/>
<dbReference type="RefSeq" id="WP_107288650.1">
    <property type="nucleotide sequence ID" value="NZ_PYNF01000002.1"/>
</dbReference>
<comment type="caution">
    <text evidence="1">The sequence shown here is derived from an EMBL/GenBank/DDBJ whole genome shotgun (WGS) entry which is preliminary data.</text>
</comment>
<dbReference type="Proteomes" id="UP000241426">
    <property type="component" value="Unassembled WGS sequence"/>
</dbReference>
<sequence>MNDEKDKNKIHFNYFPELVLLELPENLRKNIGNHEEFEITEQEMRVSCGFLDRVLLHPENICETELALIDLLSFYMKVGAKIPTTTRIYVRNHINSAELNRKLAEYENVSVAPTVKINSSVTSQGPMRIFSNVNADMGMKRRNIYAENFSKLAKNIQLWVDSESSSYLRNDTDYAVEVDGISIGAIVSGRTFRPRSDTELSDFITKYFESPVDIQIDINIENGGLSIRDSLNFYCFVAGALKQSLSVVLPHDDDLKLAMIKGEIVEMVTSTVNLKRFQESFTADINATVFVNGIAIASMSPGNNILNYVETFDCEIFDIIGVKRSESFCRKEAKKKSSFFKKLKSFMFKNLIS</sequence>
<protein>
    <submittedName>
        <fullName evidence="1">Uncharacterized protein</fullName>
    </submittedName>
</protein>
<organism evidence="1 2">
    <name type="scientific">Photobacterium kishitanii</name>
    <dbReference type="NCBI Taxonomy" id="318456"/>
    <lineage>
        <taxon>Bacteria</taxon>
        <taxon>Pseudomonadati</taxon>
        <taxon>Pseudomonadota</taxon>
        <taxon>Gammaproteobacteria</taxon>
        <taxon>Vibrionales</taxon>
        <taxon>Vibrionaceae</taxon>
        <taxon>Photobacterium</taxon>
    </lineage>
</organism>
<proteinExistence type="predicted"/>
<dbReference type="EMBL" id="PYNF01000002">
    <property type="protein sequence ID" value="PSV00923.1"/>
    <property type="molecule type" value="Genomic_DNA"/>
</dbReference>
<name>A0A2T3KM98_9GAMM</name>
<reference evidence="1 2" key="1">
    <citation type="submission" date="2018-01" db="EMBL/GenBank/DDBJ databases">
        <title>Whole genome sequencing of Histamine producing bacteria.</title>
        <authorList>
            <person name="Butler K."/>
        </authorList>
    </citation>
    <scope>NUCLEOTIDE SEQUENCE [LARGE SCALE GENOMIC DNA]</scope>
    <source>
        <strain evidence="1 2">FS-7.2</strain>
    </source>
</reference>
<accession>A0A2T3KM98</accession>
<evidence type="ECO:0000313" key="2">
    <source>
        <dbReference type="Proteomes" id="UP000241426"/>
    </source>
</evidence>
<gene>
    <name evidence="1" type="ORF">C9J27_02530</name>
</gene>